<dbReference type="PANTHER" id="PTHR40590:SF1">
    <property type="entry name" value="CYTOPLASMIC PROTEIN"/>
    <property type="match status" value="1"/>
</dbReference>
<reference evidence="1 2" key="1">
    <citation type="submission" date="2020-06" db="EMBL/GenBank/DDBJ databases">
        <title>Dyadobacter sandarakinus sp. nov., isolated from the soil of the Arctic Yellow River Station.</title>
        <authorList>
            <person name="Zhang Y."/>
            <person name="Peng F."/>
        </authorList>
    </citation>
    <scope>NUCLEOTIDE SEQUENCE [LARGE SCALE GENOMIC DNA]</scope>
    <source>
        <strain evidence="1 2">Q3-56</strain>
    </source>
</reference>
<dbReference type="RefSeq" id="WP_204658916.1">
    <property type="nucleotide sequence ID" value="NZ_CP056775.1"/>
</dbReference>
<dbReference type="InterPro" id="IPR047111">
    <property type="entry name" value="YbaP-like"/>
</dbReference>
<proteinExistence type="predicted"/>
<sequence length="275" mass="30530">MMPCWPFAQVPAKDALLWEVKAPGTAERSYLFGTIHLICEKDFVLSDSLKFALSKSAKLALEVDIDDPGMMGKMMKTMYMAGGQDLKSLVGEAGYAKLSRFFRDSVGLGIDMFAKAKPFVMMGPLFNAILPCEPRSYELTLANLAGEQKSEVIGLETIEEQMAVFDSIPYQEQATMLMSLIDSLPKARKEFATLVSLYKDAKINDLYQAALKSEFGMEGNEELVLFERNQKWIPRIRQMMTAAPTLFAVGAAHLGGEKGIIALLRKEGYTVRAIQ</sequence>
<dbReference type="CDD" id="cd14789">
    <property type="entry name" value="Tiki"/>
    <property type="match status" value="1"/>
</dbReference>
<dbReference type="EMBL" id="CP056775">
    <property type="protein sequence ID" value="QRR03204.1"/>
    <property type="molecule type" value="Genomic_DNA"/>
</dbReference>
<dbReference type="Pfam" id="PF01963">
    <property type="entry name" value="TraB_PrgY_gumN"/>
    <property type="match status" value="1"/>
</dbReference>
<gene>
    <name evidence="1" type="ORF">HWI92_20955</name>
</gene>
<organism evidence="1 2">
    <name type="scientific">Dyadobacter sandarakinus</name>
    <dbReference type="NCBI Taxonomy" id="2747268"/>
    <lineage>
        <taxon>Bacteria</taxon>
        <taxon>Pseudomonadati</taxon>
        <taxon>Bacteroidota</taxon>
        <taxon>Cytophagia</taxon>
        <taxon>Cytophagales</taxon>
        <taxon>Spirosomataceae</taxon>
        <taxon>Dyadobacter</taxon>
    </lineage>
</organism>
<protein>
    <submittedName>
        <fullName evidence="1">TraB/GumN family protein</fullName>
    </submittedName>
</protein>
<accession>A0ABX7IAS0</accession>
<dbReference type="Proteomes" id="UP000612680">
    <property type="component" value="Chromosome"/>
</dbReference>
<dbReference type="InterPro" id="IPR002816">
    <property type="entry name" value="TraB/PrgY/GumN_fam"/>
</dbReference>
<evidence type="ECO:0000313" key="2">
    <source>
        <dbReference type="Proteomes" id="UP000612680"/>
    </source>
</evidence>
<keyword evidence="2" id="KW-1185">Reference proteome</keyword>
<evidence type="ECO:0000313" key="1">
    <source>
        <dbReference type="EMBL" id="QRR03204.1"/>
    </source>
</evidence>
<name>A0ABX7IAS0_9BACT</name>
<dbReference type="PANTHER" id="PTHR40590">
    <property type="entry name" value="CYTOPLASMIC PROTEIN-RELATED"/>
    <property type="match status" value="1"/>
</dbReference>